<dbReference type="Pfam" id="PF01743">
    <property type="entry name" value="PolyA_pol"/>
    <property type="match status" value="1"/>
</dbReference>
<dbReference type="InterPro" id="IPR003607">
    <property type="entry name" value="HD/PDEase_dom"/>
</dbReference>
<keyword evidence="3" id="KW-0819">tRNA processing</keyword>
<evidence type="ECO:0000256" key="2">
    <source>
        <dbReference type="ARBA" id="ARBA00022679"/>
    </source>
</evidence>
<evidence type="ECO:0000256" key="6">
    <source>
        <dbReference type="ARBA" id="ARBA00022741"/>
    </source>
</evidence>
<dbReference type="Gene3D" id="1.10.246.80">
    <property type="match status" value="1"/>
</dbReference>
<dbReference type="SMART" id="SM00471">
    <property type="entry name" value="HDc"/>
    <property type="match status" value="1"/>
</dbReference>
<keyword evidence="5" id="KW-0479">Metal-binding</keyword>
<evidence type="ECO:0000259" key="12">
    <source>
        <dbReference type="SMART" id="SM00471"/>
    </source>
</evidence>
<dbReference type="AlphaFoldDB" id="A0A1I7H016"/>
<dbReference type="EMBL" id="FPCA01000001">
    <property type="protein sequence ID" value="SFU53836.1"/>
    <property type="molecule type" value="Genomic_DNA"/>
</dbReference>
<evidence type="ECO:0000256" key="4">
    <source>
        <dbReference type="ARBA" id="ARBA00022695"/>
    </source>
</evidence>
<dbReference type="GO" id="GO:0003723">
    <property type="term" value="F:RNA binding"/>
    <property type="evidence" value="ECO:0007669"/>
    <property type="project" value="UniProtKB-KW"/>
</dbReference>
<comment type="cofactor">
    <cofactor evidence="1">
        <name>Mg(2+)</name>
        <dbReference type="ChEBI" id="CHEBI:18420"/>
    </cofactor>
</comment>
<organism evidence="13 14">
    <name type="scientific">Pontibacter akesuensis</name>
    <dbReference type="NCBI Taxonomy" id="388950"/>
    <lineage>
        <taxon>Bacteria</taxon>
        <taxon>Pseudomonadati</taxon>
        <taxon>Bacteroidota</taxon>
        <taxon>Cytophagia</taxon>
        <taxon>Cytophagales</taxon>
        <taxon>Hymenobacteraceae</taxon>
        <taxon>Pontibacter</taxon>
    </lineage>
</organism>
<dbReference type="Pfam" id="PF12627">
    <property type="entry name" value="PolyA_pol_RNAbd"/>
    <property type="match status" value="1"/>
</dbReference>
<dbReference type="SUPFAM" id="SSF81301">
    <property type="entry name" value="Nucleotidyltransferase"/>
    <property type="match status" value="1"/>
</dbReference>
<evidence type="ECO:0000313" key="13">
    <source>
        <dbReference type="EMBL" id="SFU53836.1"/>
    </source>
</evidence>
<keyword evidence="8" id="KW-0067">ATP-binding</keyword>
<dbReference type="PANTHER" id="PTHR47545:SF1">
    <property type="entry name" value="MULTIFUNCTIONAL CCA PROTEIN"/>
    <property type="match status" value="1"/>
</dbReference>
<dbReference type="FunFam" id="3.30.460.10:FF:000033">
    <property type="entry name" value="Poly A polymerase head domain protein"/>
    <property type="match status" value="1"/>
</dbReference>
<keyword evidence="7" id="KW-0692">RNA repair</keyword>
<comment type="similarity">
    <text evidence="11">Belongs to the tRNA nucleotidyltransferase/poly(A) polymerase family.</text>
</comment>
<keyword evidence="4" id="KW-0548">Nucleotidyltransferase</keyword>
<reference evidence="14" key="1">
    <citation type="submission" date="2016-10" db="EMBL/GenBank/DDBJ databases">
        <authorList>
            <person name="Varghese N."/>
        </authorList>
    </citation>
    <scope>NUCLEOTIDE SEQUENCE [LARGE SCALE GENOMIC DNA]</scope>
    <source>
        <strain evidence="14">DSM 18820</strain>
    </source>
</reference>
<dbReference type="STRING" id="388950.GCA_001611675_00477"/>
<dbReference type="InterPro" id="IPR043519">
    <property type="entry name" value="NT_sf"/>
</dbReference>
<evidence type="ECO:0000256" key="1">
    <source>
        <dbReference type="ARBA" id="ARBA00001946"/>
    </source>
</evidence>
<dbReference type="InterPro" id="IPR002646">
    <property type="entry name" value="PolA_pol_head_dom"/>
</dbReference>
<feature type="domain" description="HD/PDEase" evidence="12">
    <location>
        <begin position="277"/>
        <end position="401"/>
    </location>
</feature>
<evidence type="ECO:0000256" key="3">
    <source>
        <dbReference type="ARBA" id="ARBA00022694"/>
    </source>
</evidence>
<proteinExistence type="inferred from homology"/>
<dbReference type="Pfam" id="PF01966">
    <property type="entry name" value="HD"/>
    <property type="match status" value="1"/>
</dbReference>
<evidence type="ECO:0000256" key="7">
    <source>
        <dbReference type="ARBA" id="ARBA00022800"/>
    </source>
</evidence>
<dbReference type="InterPro" id="IPR050124">
    <property type="entry name" value="tRNA_CCA-adding_enzyme"/>
</dbReference>
<dbReference type="CDD" id="cd05398">
    <property type="entry name" value="NT_ClassII-CCAase"/>
    <property type="match status" value="1"/>
</dbReference>
<gene>
    <name evidence="13" type="ORF">SAMN04487941_1381</name>
</gene>
<dbReference type="GO" id="GO:0008033">
    <property type="term" value="P:tRNA processing"/>
    <property type="evidence" value="ECO:0007669"/>
    <property type="project" value="UniProtKB-KW"/>
</dbReference>
<evidence type="ECO:0000313" key="14">
    <source>
        <dbReference type="Proteomes" id="UP000182491"/>
    </source>
</evidence>
<keyword evidence="14" id="KW-1185">Reference proteome</keyword>
<dbReference type="PANTHER" id="PTHR47545">
    <property type="entry name" value="MULTIFUNCTIONAL CCA PROTEIN"/>
    <property type="match status" value="1"/>
</dbReference>
<evidence type="ECO:0000256" key="9">
    <source>
        <dbReference type="ARBA" id="ARBA00022842"/>
    </source>
</evidence>
<dbReference type="Gene3D" id="1.10.3090.10">
    <property type="entry name" value="cca-adding enzyme, domain 2"/>
    <property type="match status" value="1"/>
</dbReference>
<dbReference type="InterPro" id="IPR032828">
    <property type="entry name" value="PolyA_RNA-bd"/>
</dbReference>
<evidence type="ECO:0000256" key="5">
    <source>
        <dbReference type="ARBA" id="ARBA00022723"/>
    </source>
</evidence>
<dbReference type="GO" id="GO:0016779">
    <property type="term" value="F:nucleotidyltransferase activity"/>
    <property type="evidence" value="ECO:0007669"/>
    <property type="project" value="UniProtKB-KW"/>
</dbReference>
<dbReference type="GO" id="GO:0005524">
    <property type="term" value="F:ATP binding"/>
    <property type="evidence" value="ECO:0007669"/>
    <property type="project" value="UniProtKB-KW"/>
</dbReference>
<evidence type="ECO:0000256" key="10">
    <source>
        <dbReference type="ARBA" id="ARBA00022884"/>
    </source>
</evidence>
<accession>A0A1I7H016</accession>
<dbReference type="GO" id="GO:0046872">
    <property type="term" value="F:metal ion binding"/>
    <property type="evidence" value="ECO:0007669"/>
    <property type="project" value="UniProtKB-KW"/>
</dbReference>
<dbReference type="GO" id="GO:0042245">
    <property type="term" value="P:RNA repair"/>
    <property type="evidence" value="ECO:0007669"/>
    <property type="project" value="UniProtKB-KW"/>
</dbReference>
<protein>
    <submittedName>
        <fullName evidence="13">tRNA nucleotidyltransferase/poly(A) polymerase</fullName>
    </submittedName>
</protein>
<evidence type="ECO:0000256" key="11">
    <source>
        <dbReference type="RuleBase" id="RU003953"/>
    </source>
</evidence>
<keyword evidence="9" id="KW-0460">Magnesium</keyword>
<dbReference type="SUPFAM" id="SSF81891">
    <property type="entry name" value="Poly A polymerase C-terminal region-like"/>
    <property type="match status" value="1"/>
</dbReference>
<keyword evidence="2 11" id="KW-0808">Transferase</keyword>
<evidence type="ECO:0000256" key="8">
    <source>
        <dbReference type="ARBA" id="ARBA00022840"/>
    </source>
</evidence>
<keyword evidence="10 11" id="KW-0694">RNA-binding</keyword>
<dbReference type="InterPro" id="IPR006674">
    <property type="entry name" value="HD_domain"/>
</dbReference>
<dbReference type="Gene3D" id="3.30.460.10">
    <property type="entry name" value="Beta Polymerase, domain 2"/>
    <property type="match status" value="1"/>
</dbReference>
<keyword evidence="6" id="KW-0547">Nucleotide-binding</keyword>
<dbReference type="CDD" id="cd00077">
    <property type="entry name" value="HDc"/>
    <property type="match status" value="1"/>
</dbReference>
<dbReference type="Proteomes" id="UP000182491">
    <property type="component" value="Unassembled WGS sequence"/>
</dbReference>
<sequence>MGRIYLFLHLGKRHCVPGFLIFQSMEHVTLPNHPIFDVVSEAAAELGVDAYVIGGFVRDLVLKRPSKDIDVVCVGDGIALAATVAQKLKHKPKVSIFKNFGTAMLRADEWEVEFVGARKESYREHSRKPEVAQGTLDDDLHRRDFTINALGISLNKENYGALIDEFDGVKDMRRRIIRTPLKPGITFSDDPLRMMRAIRFASQLTFDIDPDTFDAIIEHKERIKIVSQERITDELNKIVLSPVPSYGFKLLFASGLLHLIFPKMVELQGVETKDGNSHKDNFYHTLQVLDNVAQVSDDLWLRWSAIMHDIAKPDTKRYSPKVGWTFHGHEDRGARMVPKLFRDLKLPLNEHMKFVQKLVKLHLRPIALVKETVTDSAIRRLLFEAGDDVDALMKLCRADITSKNDNKVKRYLQNFDKVEKRLVEVEESDKLRNFQPVITGEVIMETFDLKPSKTVGDLKHILTEAILEGKVKNEYDEAFAFLLERGAELGLRHRHSSNN</sequence>
<name>A0A1I7H016_9BACT</name>